<gene>
    <name evidence="2" type="ORF">CC1G_07169</name>
</gene>
<evidence type="ECO:0000313" key="3">
    <source>
        <dbReference type="Proteomes" id="UP000001861"/>
    </source>
</evidence>
<feature type="compositionally biased region" description="Acidic residues" evidence="1">
    <location>
        <begin position="260"/>
        <end position="275"/>
    </location>
</feature>
<dbReference type="eggNOG" id="KOG1685">
    <property type="taxonomic scope" value="Eukaryota"/>
</dbReference>
<dbReference type="OMA" id="PQRAYKN"/>
<protein>
    <recommendedName>
        <fullName evidence="4">Ribosomal protein L1</fullName>
    </recommendedName>
</protein>
<feature type="compositionally biased region" description="Polar residues" evidence="1">
    <location>
        <begin position="313"/>
        <end position="330"/>
    </location>
</feature>
<sequence length="449" mass="49283">MAADELIDGHVSVKQCQKAIEALHSYETKRQQKLEEEELIPGKEPNIWLNITVKKIPPGHRIKPVKVPVVHPLVDPRTSPICLITKDPQREYKDLLESHNIKFISRVVGIEKLKGKFRPYEARRALLKENGMFLADERVVPLLPKLLGKKWFEAKKQPIPVCLTRKDLKGELERSISSTYMNQNQGTCTSVKVANLSHKPAHVLANLQKALPTIVANIKDGWENIQSLHIKTNYSVSLPIWTCSLDASGEGRWHDLEAEAVSENEGPDDSNDSEVENAGAVKTKNGRKRESSSDDQSEDGPRKRVKKTKDTPSRTAKSTNAETAVTQSAKAMSKPSTKKAKTGAADSGEKSKQKTASSSKSTKDGPQPTESAAPSTKKTKTPASAKPAPTVKASVKSAKPSQPPTTTQPEDLKSKREVKSIEKKKEKIIKQKGGKTAKSSLLGKKAAQN</sequence>
<dbReference type="AlphaFoldDB" id="A8NRB7"/>
<dbReference type="InParanoid" id="A8NRB7"/>
<evidence type="ECO:0000313" key="2">
    <source>
        <dbReference type="EMBL" id="EAU86090.1"/>
    </source>
</evidence>
<dbReference type="KEGG" id="cci:CC1G_07169"/>
<dbReference type="Proteomes" id="UP000001861">
    <property type="component" value="Unassembled WGS sequence"/>
</dbReference>
<dbReference type="VEuPathDB" id="FungiDB:CC1G_07169"/>
<dbReference type="Pfam" id="PF00687">
    <property type="entry name" value="Ribosomal_L1"/>
    <property type="match status" value="1"/>
</dbReference>
<name>A8NRB7_COPC7</name>
<dbReference type="OrthoDB" id="10251727at2759"/>
<accession>A8NRB7</accession>
<proteinExistence type="predicted"/>
<evidence type="ECO:0000256" key="1">
    <source>
        <dbReference type="SAM" id="MobiDB-lite"/>
    </source>
</evidence>
<dbReference type="Gene3D" id="3.40.50.790">
    <property type="match status" value="1"/>
</dbReference>
<feature type="compositionally biased region" description="Low complexity" evidence="1">
    <location>
        <begin position="371"/>
        <end position="394"/>
    </location>
</feature>
<dbReference type="EMBL" id="AACS02000008">
    <property type="protein sequence ID" value="EAU86090.1"/>
    <property type="molecule type" value="Genomic_DNA"/>
</dbReference>
<keyword evidence="3" id="KW-1185">Reference proteome</keyword>
<dbReference type="RefSeq" id="XP_001835745.1">
    <property type="nucleotide sequence ID" value="XM_001835693.1"/>
</dbReference>
<dbReference type="STRING" id="240176.A8NRB7"/>
<organism evidence="2 3">
    <name type="scientific">Coprinopsis cinerea (strain Okayama-7 / 130 / ATCC MYA-4618 / FGSC 9003)</name>
    <name type="common">Inky cap fungus</name>
    <name type="synonym">Hormographiella aspergillata</name>
    <dbReference type="NCBI Taxonomy" id="240176"/>
    <lineage>
        <taxon>Eukaryota</taxon>
        <taxon>Fungi</taxon>
        <taxon>Dikarya</taxon>
        <taxon>Basidiomycota</taxon>
        <taxon>Agaricomycotina</taxon>
        <taxon>Agaricomycetes</taxon>
        <taxon>Agaricomycetidae</taxon>
        <taxon>Agaricales</taxon>
        <taxon>Agaricineae</taxon>
        <taxon>Psathyrellaceae</taxon>
        <taxon>Coprinopsis</taxon>
    </lineage>
</organism>
<feature type="compositionally biased region" description="Basic and acidic residues" evidence="1">
    <location>
        <begin position="410"/>
        <end position="429"/>
    </location>
</feature>
<dbReference type="GeneID" id="6012280"/>
<evidence type="ECO:0008006" key="4">
    <source>
        <dbReference type="Google" id="ProtNLM"/>
    </source>
</evidence>
<dbReference type="FunFam" id="3.40.50.790:FF:000011">
    <property type="entry name" value="Unplaced genomic scaffold supercont1.18, whole genome shotgun sequence"/>
    <property type="match status" value="1"/>
</dbReference>
<reference evidence="2 3" key="1">
    <citation type="journal article" date="2010" name="Proc. Natl. Acad. Sci. U.S.A.">
        <title>Insights into evolution of multicellular fungi from the assembled chromosomes of the mushroom Coprinopsis cinerea (Coprinus cinereus).</title>
        <authorList>
            <person name="Stajich J.E."/>
            <person name="Wilke S.K."/>
            <person name="Ahren D."/>
            <person name="Au C.H."/>
            <person name="Birren B.W."/>
            <person name="Borodovsky M."/>
            <person name="Burns C."/>
            <person name="Canback B."/>
            <person name="Casselton L.A."/>
            <person name="Cheng C.K."/>
            <person name="Deng J."/>
            <person name="Dietrich F.S."/>
            <person name="Fargo D.C."/>
            <person name="Farman M.L."/>
            <person name="Gathman A.C."/>
            <person name="Goldberg J."/>
            <person name="Guigo R."/>
            <person name="Hoegger P.J."/>
            <person name="Hooker J.B."/>
            <person name="Huggins A."/>
            <person name="James T.Y."/>
            <person name="Kamada T."/>
            <person name="Kilaru S."/>
            <person name="Kodira C."/>
            <person name="Kues U."/>
            <person name="Kupfer D."/>
            <person name="Kwan H.S."/>
            <person name="Lomsadze A."/>
            <person name="Li W."/>
            <person name="Lilly W.W."/>
            <person name="Ma L.J."/>
            <person name="Mackey A.J."/>
            <person name="Manning G."/>
            <person name="Martin F."/>
            <person name="Muraguchi H."/>
            <person name="Natvig D.O."/>
            <person name="Palmerini H."/>
            <person name="Ramesh M.A."/>
            <person name="Rehmeyer C.J."/>
            <person name="Roe B.A."/>
            <person name="Shenoy N."/>
            <person name="Stanke M."/>
            <person name="Ter-Hovhannisyan V."/>
            <person name="Tunlid A."/>
            <person name="Velagapudi R."/>
            <person name="Vision T.J."/>
            <person name="Zeng Q."/>
            <person name="Zolan M.E."/>
            <person name="Pukkila P.J."/>
        </authorList>
    </citation>
    <scope>NUCLEOTIDE SEQUENCE [LARGE SCALE GENOMIC DNA]</scope>
    <source>
        <strain evidence="3">Okayama-7 / 130 / ATCC MYA-4618 / FGSC 9003</strain>
    </source>
</reference>
<dbReference type="InterPro" id="IPR023674">
    <property type="entry name" value="Ribosomal_uL1-like"/>
</dbReference>
<dbReference type="InterPro" id="IPR016095">
    <property type="entry name" value="Ribosomal_uL1_3-a/b-sand"/>
</dbReference>
<dbReference type="InterPro" id="IPR028364">
    <property type="entry name" value="Ribosomal_uL1/biogenesis"/>
</dbReference>
<dbReference type="FunCoup" id="A8NRB7">
    <property type="interactions" value="571"/>
</dbReference>
<dbReference type="CDD" id="cd00403">
    <property type="entry name" value="Ribosomal_L1"/>
    <property type="match status" value="1"/>
</dbReference>
<feature type="region of interest" description="Disordered" evidence="1">
    <location>
        <begin position="260"/>
        <end position="449"/>
    </location>
</feature>
<comment type="caution">
    <text evidence="2">The sequence shown here is derived from an EMBL/GenBank/DDBJ whole genome shotgun (WGS) entry which is preliminary data.</text>
</comment>
<dbReference type="SUPFAM" id="SSF56808">
    <property type="entry name" value="Ribosomal protein L1"/>
    <property type="match status" value="1"/>
</dbReference>